<sequence length="39" mass="4854">MESHHFWDRSRKMNSQASLNYTVRYLSQRVNKALRWLSR</sequence>
<proteinExistence type="predicted"/>
<dbReference type="EMBL" id="JBBHLL010000001">
    <property type="protein sequence ID" value="KAK7836048.1"/>
    <property type="molecule type" value="Genomic_DNA"/>
</dbReference>
<organism evidence="1 2">
    <name type="scientific">Myodes glareolus</name>
    <name type="common">Bank vole</name>
    <name type="synonym">Clethrionomys glareolus</name>
    <dbReference type="NCBI Taxonomy" id="447135"/>
    <lineage>
        <taxon>Eukaryota</taxon>
        <taxon>Metazoa</taxon>
        <taxon>Chordata</taxon>
        <taxon>Craniata</taxon>
        <taxon>Vertebrata</taxon>
        <taxon>Euteleostomi</taxon>
        <taxon>Mammalia</taxon>
        <taxon>Eutheria</taxon>
        <taxon>Euarchontoglires</taxon>
        <taxon>Glires</taxon>
        <taxon>Rodentia</taxon>
        <taxon>Myomorpha</taxon>
        <taxon>Muroidea</taxon>
        <taxon>Cricetidae</taxon>
        <taxon>Arvicolinae</taxon>
        <taxon>Myodes</taxon>
    </lineage>
</organism>
<dbReference type="Proteomes" id="UP001488838">
    <property type="component" value="Unassembled WGS sequence"/>
</dbReference>
<gene>
    <name evidence="1" type="ORF">U0070_004139</name>
</gene>
<keyword evidence="2" id="KW-1185">Reference proteome</keyword>
<reference evidence="1 2" key="1">
    <citation type="journal article" date="2023" name="bioRxiv">
        <title>Conserved and derived expression patterns and positive selection on dental genes reveal complex evolutionary context of ever-growing rodent molars.</title>
        <authorList>
            <person name="Calamari Z.T."/>
            <person name="Song A."/>
            <person name="Cohen E."/>
            <person name="Akter M."/>
            <person name="Roy R.D."/>
            <person name="Hallikas O."/>
            <person name="Christensen M.M."/>
            <person name="Li P."/>
            <person name="Marangoni P."/>
            <person name="Jernvall J."/>
            <person name="Klein O.D."/>
        </authorList>
    </citation>
    <scope>NUCLEOTIDE SEQUENCE [LARGE SCALE GENOMIC DNA]</scope>
    <source>
        <strain evidence="1">V071</strain>
    </source>
</reference>
<comment type="caution">
    <text evidence="1">The sequence shown here is derived from an EMBL/GenBank/DDBJ whole genome shotgun (WGS) entry which is preliminary data.</text>
</comment>
<name>A0AAW0KBQ6_MYOGA</name>
<protein>
    <submittedName>
        <fullName evidence="1">Uncharacterized protein</fullName>
    </submittedName>
</protein>
<accession>A0AAW0KBQ6</accession>
<dbReference type="AlphaFoldDB" id="A0AAW0KBQ6"/>
<evidence type="ECO:0000313" key="2">
    <source>
        <dbReference type="Proteomes" id="UP001488838"/>
    </source>
</evidence>
<evidence type="ECO:0000313" key="1">
    <source>
        <dbReference type="EMBL" id="KAK7836048.1"/>
    </source>
</evidence>